<comment type="subcellular location">
    <subcellularLocation>
        <location evidence="1">Cell membrane</location>
        <topology evidence="1">Multi-pass membrane protein</topology>
    </subcellularLocation>
</comment>
<keyword evidence="3 9" id="KW-0812">Transmembrane</keyword>
<name>A0A3M9MSW7_9BACT</name>
<feature type="transmembrane region" description="Helical" evidence="9">
    <location>
        <begin position="65"/>
        <end position="83"/>
    </location>
</feature>
<dbReference type="PANTHER" id="PTHR47371">
    <property type="entry name" value="LIPOTEICHOIC ACID SYNTHASE"/>
    <property type="match status" value="1"/>
</dbReference>
<dbReference type="PIRSF" id="PIRSF005091">
    <property type="entry name" value="Mmb_sulf_HI1246"/>
    <property type="match status" value="1"/>
</dbReference>
<gene>
    <name evidence="11" type="ORF">EFA69_17095</name>
</gene>
<feature type="transmembrane region" description="Helical" evidence="9">
    <location>
        <begin position="95"/>
        <end position="117"/>
    </location>
</feature>
<dbReference type="SUPFAM" id="SSF53649">
    <property type="entry name" value="Alkaline phosphatase-like"/>
    <property type="match status" value="1"/>
</dbReference>
<dbReference type="Proteomes" id="UP000271010">
    <property type="component" value="Unassembled WGS sequence"/>
</dbReference>
<feature type="active site" evidence="6">
    <location>
        <position position="326"/>
    </location>
</feature>
<proteinExistence type="predicted"/>
<organism evidence="11 12">
    <name type="scientific">Rufibacter immobilis</name>
    <dbReference type="NCBI Taxonomy" id="1348778"/>
    <lineage>
        <taxon>Bacteria</taxon>
        <taxon>Pseudomonadati</taxon>
        <taxon>Bacteroidota</taxon>
        <taxon>Cytophagia</taxon>
        <taxon>Cytophagales</taxon>
        <taxon>Hymenobacteraceae</taxon>
        <taxon>Rufibacter</taxon>
    </lineage>
</organism>
<sequence>MGQMRYICRVKRLLTKTASYFFFWTIFFEVCRGIFLLYHIDKTSALTASEIGKVFWYGLRMDLSFAAYLSVLPFLFFLLETSFRKTIFLKITQWYTYVMLPLLTLLIIADLELYSAWGFRLDSTPLQYLNTPAEMMASAASAPVWLLVLLYLLLLVIGLFSFRALSRRWEISPRRNPRQVVLELAAGIFLLALLVLPIRGGWQQIPLNQSDVYFSQKVFANHAGVNVPWNVMHSVIKKNHQTKNPYQYFEEHQAQALVREVYAAKSDSIPSLLKGKNPNVLFIILESYTAKFIGALGGPAEVTPHFNALAKEGILFQNIYAAGDRSEKGMVALLSGYPVQTTTSIIKTPKKTERLPQLALELKKQGYQTSYYYGGELAFANIKSYLMNGQYDKLVEKSDFGREHYNSKWGVHDHILFDKVLQDHQNPQQPFFTTVFTLSSHEPYDIPIPAKFAGTDEETQFKNSFYYTDWALDNFISAAKKQPWWQNTLVILVADHGHPFPGRDQNDAPSKFRIPLLMVGGALAVQDTVISNIGSQTDLVPTLLQQLGLPHQQYTWSKNLLDAKATPFAFYVFNDGFGMVTPQGAVTFDNVAKQPIHRDAAVSDRQVNQGKAYMQVSFGDFLKK</sequence>
<comment type="caution">
    <text evidence="11">The sequence shown here is derived from an EMBL/GenBank/DDBJ whole genome shotgun (WGS) entry which is preliminary data.</text>
</comment>
<feature type="transmembrane region" description="Helical" evidence="9">
    <location>
        <begin position="21"/>
        <end position="40"/>
    </location>
</feature>
<evidence type="ECO:0000256" key="2">
    <source>
        <dbReference type="ARBA" id="ARBA00022475"/>
    </source>
</evidence>
<evidence type="ECO:0000313" key="11">
    <source>
        <dbReference type="EMBL" id="RNI27818.1"/>
    </source>
</evidence>
<evidence type="ECO:0000256" key="1">
    <source>
        <dbReference type="ARBA" id="ARBA00004651"/>
    </source>
</evidence>
<evidence type="ECO:0000313" key="12">
    <source>
        <dbReference type="Proteomes" id="UP000271010"/>
    </source>
</evidence>
<feature type="domain" description="Sulfatase N-terminal" evidence="10">
    <location>
        <begin position="278"/>
        <end position="548"/>
    </location>
</feature>
<dbReference type="InterPro" id="IPR000917">
    <property type="entry name" value="Sulfatase_N"/>
</dbReference>
<dbReference type="GO" id="GO:0005886">
    <property type="term" value="C:plasma membrane"/>
    <property type="evidence" value="ECO:0007669"/>
    <property type="project" value="UniProtKB-SubCell"/>
</dbReference>
<dbReference type="Gene3D" id="3.30.1120.80">
    <property type="match status" value="1"/>
</dbReference>
<dbReference type="GO" id="GO:0046872">
    <property type="term" value="F:metal ion binding"/>
    <property type="evidence" value="ECO:0007669"/>
    <property type="project" value="UniProtKB-KW"/>
</dbReference>
<feature type="binding site" evidence="8">
    <location>
        <position position="495"/>
    </location>
    <ligand>
        <name>Mn(2+)</name>
        <dbReference type="ChEBI" id="CHEBI:29035"/>
    </ligand>
</feature>
<dbReference type="InterPro" id="IPR012160">
    <property type="entry name" value="LtaS-like"/>
</dbReference>
<feature type="binding site" evidence="8">
    <location>
        <position position="496"/>
    </location>
    <ligand>
        <name>Mn(2+)</name>
        <dbReference type="ChEBI" id="CHEBI:29035"/>
    </ligand>
</feature>
<evidence type="ECO:0000256" key="7">
    <source>
        <dbReference type="PIRSR" id="PIRSR005091-2"/>
    </source>
</evidence>
<evidence type="ECO:0000256" key="9">
    <source>
        <dbReference type="SAM" id="Phobius"/>
    </source>
</evidence>
<dbReference type="EMBL" id="RJJE01000017">
    <property type="protein sequence ID" value="RNI27818.1"/>
    <property type="molecule type" value="Genomic_DNA"/>
</dbReference>
<evidence type="ECO:0000259" key="10">
    <source>
        <dbReference type="Pfam" id="PF00884"/>
    </source>
</evidence>
<keyword evidence="5 9" id="KW-0472">Membrane</keyword>
<keyword evidence="4 9" id="KW-1133">Transmembrane helix</keyword>
<keyword evidence="12" id="KW-1185">Reference proteome</keyword>
<feature type="binding site" evidence="7">
    <location>
        <position position="441"/>
    </location>
    <ligand>
        <name>substrate</name>
    </ligand>
</feature>
<evidence type="ECO:0000256" key="8">
    <source>
        <dbReference type="PIRSR" id="PIRSR005091-3"/>
    </source>
</evidence>
<keyword evidence="7" id="KW-0479">Metal-binding</keyword>
<dbReference type="Gene3D" id="3.40.720.10">
    <property type="entry name" value="Alkaline Phosphatase, subunit A"/>
    <property type="match status" value="1"/>
</dbReference>
<evidence type="ECO:0000256" key="6">
    <source>
        <dbReference type="PIRSR" id="PIRSR005091-1"/>
    </source>
</evidence>
<protein>
    <submittedName>
        <fullName evidence="11">Alkaline phosphatase family protein</fullName>
    </submittedName>
</protein>
<evidence type="ECO:0000256" key="3">
    <source>
        <dbReference type="ARBA" id="ARBA00022692"/>
    </source>
</evidence>
<evidence type="ECO:0000256" key="5">
    <source>
        <dbReference type="ARBA" id="ARBA00023136"/>
    </source>
</evidence>
<reference evidence="11 12" key="1">
    <citation type="submission" date="2018-11" db="EMBL/GenBank/DDBJ databases">
        <title>Rufibacter latericius sp. nov., isolated from water in Baiyang Lake.</title>
        <authorList>
            <person name="Yang Y."/>
        </authorList>
    </citation>
    <scope>NUCLEOTIDE SEQUENCE [LARGE SCALE GENOMIC DNA]</scope>
    <source>
        <strain evidence="11 12">MCC P1</strain>
    </source>
</reference>
<feature type="binding site" evidence="8">
    <location>
        <position position="286"/>
    </location>
    <ligand>
        <name>Mn(2+)</name>
        <dbReference type="ChEBI" id="CHEBI:29035"/>
    </ligand>
</feature>
<feature type="transmembrane region" description="Helical" evidence="9">
    <location>
        <begin position="137"/>
        <end position="160"/>
    </location>
</feature>
<dbReference type="InterPro" id="IPR050448">
    <property type="entry name" value="OpgB/LTA_synthase_biosynth"/>
</dbReference>
<keyword evidence="7" id="KW-0464">Manganese</keyword>
<dbReference type="Pfam" id="PF00884">
    <property type="entry name" value="Sulfatase"/>
    <property type="match status" value="1"/>
</dbReference>
<feature type="transmembrane region" description="Helical" evidence="9">
    <location>
        <begin position="180"/>
        <end position="202"/>
    </location>
</feature>
<keyword evidence="2" id="KW-1003">Cell membrane</keyword>
<dbReference type="CDD" id="cd16015">
    <property type="entry name" value="LTA_synthase"/>
    <property type="match status" value="1"/>
</dbReference>
<dbReference type="PANTHER" id="PTHR47371:SF3">
    <property type="entry name" value="PHOSPHOGLYCEROL TRANSFERASE I"/>
    <property type="match status" value="1"/>
</dbReference>
<accession>A0A3M9MSW7</accession>
<dbReference type="OrthoDB" id="9777768at2"/>
<evidence type="ECO:0000256" key="4">
    <source>
        <dbReference type="ARBA" id="ARBA00022989"/>
    </source>
</evidence>
<dbReference type="InterPro" id="IPR017850">
    <property type="entry name" value="Alkaline_phosphatase_core_sf"/>
</dbReference>
<dbReference type="AlphaFoldDB" id="A0A3M9MSW7"/>